<feature type="chain" id="PRO_5047428802" description="beta-N-acetylhexosaminidase" evidence="6">
    <location>
        <begin position="19"/>
        <end position="560"/>
    </location>
</feature>
<evidence type="ECO:0000259" key="7">
    <source>
        <dbReference type="Pfam" id="PF00728"/>
    </source>
</evidence>
<dbReference type="InterPro" id="IPR017853">
    <property type="entry name" value="GH"/>
</dbReference>
<dbReference type="RefSeq" id="WP_131996944.1">
    <property type="nucleotide sequence ID" value="NZ_SMLH01000006.1"/>
</dbReference>
<dbReference type="EC" id="3.2.1.52" evidence="3"/>
<dbReference type="Pfam" id="PF02838">
    <property type="entry name" value="Glyco_hydro_20b"/>
    <property type="match status" value="1"/>
</dbReference>
<dbReference type="Gene3D" id="3.20.20.80">
    <property type="entry name" value="Glycosidases"/>
    <property type="match status" value="1"/>
</dbReference>
<keyword evidence="10" id="KW-1185">Reference proteome</keyword>
<comment type="catalytic activity">
    <reaction evidence="1">
        <text>Hydrolysis of terminal non-reducing N-acetyl-D-hexosamine residues in N-acetyl-beta-D-hexosaminides.</text>
        <dbReference type="EC" id="3.2.1.52"/>
    </reaction>
</comment>
<dbReference type="InterPro" id="IPR029018">
    <property type="entry name" value="Hex-like_dom2"/>
</dbReference>
<keyword evidence="4" id="KW-0378">Hydrolase</keyword>
<dbReference type="CDD" id="cd06563">
    <property type="entry name" value="GH20_chitobiase-like"/>
    <property type="match status" value="1"/>
</dbReference>
<evidence type="ECO:0000313" key="9">
    <source>
        <dbReference type="EMBL" id="TDE28485.1"/>
    </source>
</evidence>
<feature type="domain" description="Beta-hexosaminidase bacterial type N-terminal" evidence="8">
    <location>
        <begin position="22"/>
        <end position="145"/>
    </location>
</feature>
<dbReference type="PRINTS" id="PR00738">
    <property type="entry name" value="GLHYDRLASE20"/>
</dbReference>
<dbReference type="PANTHER" id="PTHR22600">
    <property type="entry name" value="BETA-HEXOSAMINIDASE"/>
    <property type="match status" value="1"/>
</dbReference>
<evidence type="ECO:0000256" key="6">
    <source>
        <dbReference type="SAM" id="SignalP"/>
    </source>
</evidence>
<dbReference type="PANTHER" id="PTHR22600:SF57">
    <property type="entry name" value="BETA-N-ACETYLHEXOSAMINIDASE"/>
    <property type="match status" value="1"/>
</dbReference>
<feature type="domain" description="Glycoside hydrolase family 20 catalytic" evidence="7">
    <location>
        <begin position="149"/>
        <end position="513"/>
    </location>
</feature>
<name>A0ABY2DT48_9FLAO</name>
<feature type="signal peptide" evidence="6">
    <location>
        <begin position="1"/>
        <end position="18"/>
    </location>
</feature>
<keyword evidence="5" id="KW-0326">Glycosidase</keyword>
<proteinExistence type="inferred from homology"/>
<comment type="similarity">
    <text evidence="2">Belongs to the glycosyl hydrolase 20 family.</text>
</comment>
<evidence type="ECO:0000313" key="10">
    <source>
        <dbReference type="Proteomes" id="UP000294685"/>
    </source>
</evidence>
<keyword evidence="6" id="KW-0732">Signal</keyword>
<organism evidence="9 10">
    <name type="scientific">Flavobacterium ranwuense</name>
    <dbReference type="NCBI Taxonomy" id="2541725"/>
    <lineage>
        <taxon>Bacteria</taxon>
        <taxon>Pseudomonadati</taxon>
        <taxon>Bacteroidota</taxon>
        <taxon>Flavobacteriia</taxon>
        <taxon>Flavobacteriales</taxon>
        <taxon>Flavobacteriaceae</taxon>
        <taxon>Flavobacterium</taxon>
    </lineage>
</organism>
<accession>A0ABY2DT48</accession>
<dbReference type="SUPFAM" id="SSF55545">
    <property type="entry name" value="beta-N-acetylhexosaminidase-like domain"/>
    <property type="match status" value="1"/>
</dbReference>
<dbReference type="EMBL" id="SMLH01000006">
    <property type="protein sequence ID" value="TDE28485.1"/>
    <property type="molecule type" value="Genomic_DNA"/>
</dbReference>
<dbReference type="SUPFAM" id="SSF51445">
    <property type="entry name" value="(Trans)glycosidases"/>
    <property type="match status" value="1"/>
</dbReference>
<evidence type="ECO:0000256" key="4">
    <source>
        <dbReference type="ARBA" id="ARBA00022801"/>
    </source>
</evidence>
<dbReference type="Gene3D" id="3.30.379.10">
    <property type="entry name" value="Chitobiase/beta-hexosaminidase domain 2-like"/>
    <property type="match status" value="1"/>
</dbReference>
<evidence type="ECO:0000259" key="8">
    <source>
        <dbReference type="Pfam" id="PF02838"/>
    </source>
</evidence>
<dbReference type="InterPro" id="IPR025705">
    <property type="entry name" value="Beta_hexosaminidase_sua/sub"/>
</dbReference>
<comment type="caution">
    <text evidence="9">The sequence shown here is derived from an EMBL/GenBank/DDBJ whole genome shotgun (WGS) entry which is preliminary data.</text>
</comment>
<dbReference type="InterPro" id="IPR015883">
    <property type="entry name" value="Glyco_hydro_20_cat"/>
</dbReference>
<evidence type="ECO:0000256" key="1">
    <source>
        <dbReference type="ARBA" id="ARBA00001231"/>
    </source>
</evidence>
<reference evidence="9 10" key="1">
    <citation type="submission" date="2019-03" db="EMBL/GenBank/DDBJ databases">
        <title>Novel species of Flavobacterium.</title>
        <authorList>
            <person name="Liu Q."/>
            <person name="Xin Y.-H."/>
        </authorList>
    </citation>
    <scope>NUCLEOTIDE SEQUENCE [LARGE SCALE GENOMIC DNA]</scope>
    <source>
        <strain evidence="9 10">LB2P22</strain>
    </source>
</reference>
<dbReference type="InterPro" id="IPR015882">
    <property type="entry name" value="HEX_bac_N"/>
</dbReference>
<gene>
    <name evidence="9" type="ORF">E0I61_11380</name>
</gene>
<dbReference type="Pfam" id="PF00728">
    <property type="entry name" value="Glyco_hydro_20"/>
    <property type="match status" value="1"/>
</dbReference>
<protein>
    <recommendedName>
        <fullName evidence="3">beta-N-acetylhexosaminidase</fullName>
        <ecNumber evidence="3">3.2.1.52</ecNumber>
    </recommendedName>
</protein>
<dbReference type="Proteomes" id="UP000294685">
    <property type="component" value="Unassembled WGS sequence"/>
</dbReference>
<evidence type="ECO:0000256" key="3">
    <source>
        <dbReference type="ARBA" id="ARBA00012663"/>
    </source>
</evidence>
<evidence type="ECO:0000256" key="5">
    <source>
        <dbReference type="ARBA" id="ARBA00023295"/>
    </source>
</evidence>
<evidence type="ECO:0000256" key="2">
    <source>
        <dbReference type="ARBA" id="ARBA00006285"/>
    </source>
</evidence>
<sequence length="560" mass="63754">MIKSFFFSLLLCSTFSFAQEVKIIPQPAEVIANTGSFVISPKTKLVVANKGDKATATFFNKYLLEYYGFELEVVQKVSKNSIVLKSLQNIDGLKGEGYSLKSDNDGVLIEGNSNQGTFYGMQTLIQLLPVQKSNSLKIASVTVKDGPRFAYRGSMLDVSRHFFPVSFVKKYIDYLALHKMNYFHWHLTEDQGWRIEIKKYPRLTEIGSKRNGSIVGRYPGKGSDNTPEEGFYTQEEVKDIVKYASDRFITVIPEIEMPGHSSAAIAAYPMLSCFPNEKTDIPANMISEKSKQELANGRVKLVQETWGVFTDVYAPTEYTFKFLEDVLDEVMALFPSKYIHVGGDESPKDAWKRSEFCQQLIKEKGLKDEHELQSYFIQRMEKYINKNGRTLIGWDEILEGGLAPNAIVMSWRGEAGGIAAAKENHQVIMTPGSHVYLDHTQTKNEKEVTIGGFTNLEKIYSYEPIPKELNEQQAKYVMGAQGNVWTEYMQNPAKVEYMIFPRLSALSEVLWSPKEKKNWSAFQTKIETQKKRYEMWGANYFKENNASDLVLPKNGNKIKM</sequence>